<dbReference type="CTD" id="50628"/>
<organism evidence="2 3">
    <name type="scientific">Cottoperca gobio</name>
    <name type="common">Frogmouth</name>
    <name type="synonym">Aphritis gobio</name>
    <dbReference type="NCBI Taxonomy" id="56716"/>
    <lineage>
        <taxon>Eukaryota</taxon>
        <taxon>Metazoa</taxon>
        <taxon>Chordata</taxon>
        <taxon>Craniata</taxon>
        <taxon>Vertebrata</taxon>
        <taxon>Euteleostomi</taxon>
        <taxon>Actinopterygii</taxon>
        <taxon>Neopterygii</taxon>
        <taxon>Teleostei</taxon>
        <taxon>Neoteleostei</taxon>
        <taxon>Acanthomorphata</taxon>
        <taxon>Eupercaria</taxon>
        <taxon>Perciformes</taxon>
        <taxon>Notothenioidei</taxon>
        <taxon>Bovichtidae</taxon>
        <taxon>Cottoperca</taxon>
    </lineage>
</organism>
<gene>
    <name evidence="3" type="primary">gemin4</name>
</gene>
<dbReference type="OrthoDB" id="9875414at2759"/>
<dbReference type="GO" id="GO:0032797">
    <property type="term" value="C:SMN complex"/>
    <property type="evidence" value="ECO:0007669"/>
    <property type="project" value="InterPro"/>
</dbReference>
<dbReference type="AlphaFoldDB" id="A0A6J2QW28"/>
<dbReference type="KEGG" id="cgob:115017668"/>
<feature type="region of interest" description="Disordered" evidence="1">
    <location>
        <begin position="602"/>
        <end position="630"/>
    </location>
</feature>
<dbReference type="RefSeq" id="XP_029302184.1">
    <property type="nucleotide sequence ID" value="XM_029446324.1"/>
</dbReference>
<dbReference type="GO" id="GO:0000387">
    <property type="term" value="P:spliceosomal snRNP assembly"/>
    <property type="evidence" value="ECO:0007669"/>
    <property type="project" value="InterPro"/>
</dbReference>
<reference evidence="3" key="1">
    <citation type="submission" date="2025-08" db="UniProtKB">
        <authorList>
            <consortium name="RefSeq"/>
        </authorList>
    </citation>
    <scope>IDENTIFICATION</scope>
</reference>
<accession>A0A6J2QW28</accession>
<evidence type="ECO:0000313" key="3">
    <source>
        <dbReference type="RefSeq" id="XP_029302184.1"/>
    </source>
</evidence>
<dbReference type="GO" id="GO:0006364">
    <property type="term" value="P:rRNA processing"/>
    <property type="evidence" value="ECO:0007669"/>
    <property type="project" value="InterPro"/>
</dbReference>
<feature type="compositionally biased region" description="Polar residues" evidence="1">
    <location>
        <begin position="1024"/>
        <end position="1042"/>
    </location>
</feature>
<proteinExistence type="predicted"/>
<dbReference type="InParanoid" id="A0A6J2QW28"/>
<feature type="region of interest" description="Disordered" evidence="1">
    <location>
        <begin position="1000"/>
        <end position="1049"/>
    </location>
</feature>
<name>A0A6J2QW28_COTGO</name>
<evidence type="ECO:0000256" key="1">
    <source>
        <dbReference type="SAM" id="MobiDB-lite"/>
    </source>
</evidence>
<sequence>MTLMNKDSAVLQGAFLLADKLCLPSSLSSLQKDDWSRVGHPVLEAVREICGQDELGGRHPPTATVSWIKKLVCAVWLKVLCREAGTDIEMPWRENPFFALQNGLPEVNYVVLFEVVRSLAAAPIFARFLLHIPQSQICTELERLVQHVRSSPTREDDGQLFLEVWWELWKGRVEQKAEGEDSIEKEFARQFARLSSSSRSPQAAKRLKIDASDLPASSPSADVLNILLHALKDLKDIISTTDLCLQALSISLDALYTAFLIDRAVVLPAKEKMHILSKVVSIRENNDEKLSPELIQAAQRDLHASHTPSQFQPSRMKLGEALKIITELAQFWQNSGLLEEYGNSHPSYSVYTLEQSVQRVLTALQKVKVPETTTEMDLQATQKNILRSLLESLTFPATESTPEVNARVTMVIINHRLEDYQNFAVLFASEKSWAACDELWIDCLANNQGAFQRQDILIQLTSTLMSKLHSESTNVSQCRKLMKIVADIFSTLSLEDKNKALAAMLRLSSRGFFGCSVASAVTDGFEQELNMAFNCIIQGGGGASAVALQSNLNTAVSLVARVAFQNPEAALRSCCHSAVFNKGAFSLMAKILQQLPGLRGQRGIKDEAQRDEDESKKGEKSTDEGEDAPSGSTLLCRCLQEIIKTKSLSPNEKEQLLRCLGLLMMPVMTVEGEEERRESFLTPQEVVNIFVLPHLSTTGQRSFDLELSLQLLHTALSVDIQEATGSPHWVLDCSPFPLLYVLAQLHNQTLRCWEQSPEGTVHRWSMDTKELLVLVLTTLGRLVGAEVAAAPSSWSRALFWLYNKMEGLDWTVRFHLKPVWGDHFKNEVPSSLLTVCDLPEKEWSGLELPVYGQGTGLLAWMECCSISDSLQSTMLSHLSLDQRRADHVGMFSKGLLVALTQTLPWCSVCQWSRLLRVLRELISSARLHVPFSLEYVDYLPLLDLRKFSCELRLSVLLLRVLQLLCGSSCSHWLSVDGWAHVGRLYAHAVREMMNSVRAKLPLPSSGPSTVSTSTSPKTPAPRDSNPSCTSVKSPNGDLQQAEDSPLKSKECQMEEEVPCQEVLFVLSQLFCHVQHIQVMMPAGRCEPLFLSSLEILSHYEAIMAAFPHSSSPLESDNTRHFFSTITDNLENQEMKAVLQQKIAQLVSSAA</sequence>
<feature type="compositionally biased region" description="Low complexity" evidence="1">
    <location>
        <begin position="1001"/>
        <end position="1017"/>
    </location>
</feature>
<feature type="compositionally biased region" description="Basic and acidic residues" evidence="1">
    <location>
        <begin position="603"/>
        <end position="623"/>
    </location>
</feature>
<dbReference type="GeneID" id="115017668"/>
<evidence type="ECO:0000313" key="2">
    <source>
        <dbReference type="Proteomes" id="UP000504630"/>
    </source>
</evidence>
<dbReference type="PANTHER" id="PTHR15571">
    <property type="entry name" value="GEM-ASSOCIATED PROTEIN 4"/>
    <property type="match status" value="1"/>
</dbReference>
<keyword evidence="2" id="KW-1185">Reference proteome</keyword>
<dbReference type="InterPro" id="IPR033265">
    <property type="entry name" value="GEMIN4"/>
</dbReference>
<dbReference type="PANTHER" id="PTHR15571:SF2">
    <property type="entry name" value="GEM-ASSOCIATED PROTEIN 4"/>
    <property type="match status" value="1"/>
</dbReference>
<protein>
    <submittedName>
        <fullName evidence="3">Gem-associated protein 4</fullName>
    </submittedName>
</protein>
<dbReference type="Proteomes" id="UP000504630">
    <property type="component" value="Chromosome 13"/>
</dbReference>